<keyword evidence="4" id="KW-0804">Transcription</keyword>
<dbReference type="EMBL" id="JAWSTH010000093">
    <property type="protein sequence ID" value="MDW5597564.1"/>
    <property type="molecule type" value="Genomic_DNA"/>
</dbReference>
<evidence type="ECO:0000256" key="1">
    <source>
        <dbReference type="ARBA" id="ARBA00009437"/>
    </source>
</evidence>
<dbReference type="Gene3D" id="3.40.190.290">
    <property type="match status" value="1"/>
</dbReference>
<dbReference type="InterPro" id="IPR036388">
    <property type="entry name" value="WH-like_DNA-bd_sf"/>
</dbReference>
<evidence type="ECO:0000256" key="4">
    <source>
        <dbReference type="ARBA" id="ARBA00023163"/>
    </source>
</evidence>
<evidence type="ECO:0000256" key="3">
    <source>
        <dbReference type="ARBA" id="ARBA00023125"/>
    </source>
</evidence>
<organism evidence="6 7">
    <name type="scientific">Conexibacter stalactiti</name>
    <dbReference type="NCBI Taxonomy" id="1940611"/>
    <lineage>
        <taxon>Bacteria</taxon>
        <taxon>Bacillati</taxon>
        <taxon>Actinomycetota</taxon>
        <taxon>Thermoleophilia</taxon>
        <taxon>Solirubrobacterales</taxon>
        <taxon>Conexibacteraceae</taxon>
        <taxon>Conexibacter</taxon>
    </lineage>
</organism>
<dbReference type="SUPFAM" id="SSF46785">
    <property type="entry name" value="Winged helix' DNA-binding domain"/>
    <property type="match status" value="1"/>
</dbReference>
<dbReference type="Pfam" id="PF00126">
    <property type="entry name" value="HTH_1"/>
    <property type="match status" value="1"/>
</dbReference>
<dbReference type="InterPro" id="IPR050950">
    <property type="entry name" value="HTH-type_LysR_regulators"/>
</dbReference>
<accession>A0ABU4HWM0</accession>
<dbReference type="PANTHER" id="PTHR30419">
    <property type="entry name" value="HTH-TYPE TRANSCRIPTIONAL REGULATOR YBHD"/>
    <property type="match status" value="1"/>
</dbReference>
<gene>
    <name evidence="6" type="ORF">R7226_24655</name>
</gene>
<dbReference type="SUPFAM" id="SSF53850">
    <property type="entry name" value="Periplasmic binding protein-like II"/>
    <property type="match status" value="1"/>
</dbReference>
<evidence type="ECO:0000313" key="6">
    <source>
        <dbReference type="EMBL" id="MDW5597564.1"/>
    </source>
</evidence>
<dbReference type="Gene3D" id="1.10.10.10">
    <property type="entry name" value="Winged helix-like DNA-binding domain superfamily/Winged helix DNA-binding domain"/>
    <property type="match status" value="1"/>
</dbReference>
<proteinExistence type="inferred from homology"/>
<dbReference type="Proteomes" id="UP001284601">
    <property type="component" value="Unassembled WGS sequence"/>
</dbReference>
<dbReference type="InterPro" id="IPR005119">
    <property type="entry name" value="LysR_subst-bd"/>
</dbReference>
<evidence type="ECO:0000256" key="2">
    <source>
        <dbReference type="ARBA" id="ARBA00023015"/>
    </source>
</evidence>
<dbReference type="InterPro" id="IPR000847">
    <property type="entry name" value="LysR_HTH_N"/>
</dbReference>
<comment type="similarity">
    <text evidence="1">Belongs to the LysR transcriptional regulatory family.</text>
</comment>
<reference evidence="7" key="1">
    <citation type="submission" date="2023-07" db="EMBL/GenBank/DDBJ databases">
        <title>Conexibacter stalactiti sp. nov., isolated from stalactites in a lava cave and emended description of the genus Conexibacter.</title>
        <authorList>
            <person name="Lee S.D."/>
        </authorList>
    </citation>
    <scope>NUCLEOTIDE SEQUENCE [LARGE SCALE GENOMIC DNA]</scope>
    <source>
        <strain evidence="7">KCTC 39840</strain>
    </source>
</reference>
<evidence type="ECO:0000259" key="5">
    <source>
        <dbReference type="PROSITE" id="PS50931"/>
    </source>
</evidence>
<sequence length="310" mass="33542">MELRQLEYFVAVAETGSFTLAAQRLGVGQPAASTAIRRLEDTLGVELFTRTQQGVTLTVAGETLLPAARRTLLAATDARELIAAVNGGERDTIRFGNTQVTYGLRVGELLSQFRLRRPLISAELLNGGIGAAKLIEHVRDSRLDCAISASVRKAPPGVRFETLYSTEYGIHVAVDHPRLRGPYVTPQELAREPLVGSPAGTPERADLDHLLELLGIAPPIPLETNSFPATFDLVRDGQAVALLPRGLIWMHPPGVRMLPLDRELPRCRTVAVTPTNRPLRPIVGELMEQLTGAWTTAIAGVNDPPAIPKA</sequence>
<dbReference type="PRINTS" id="PR00039">
    <property type="entry name" value="HTHLYSR"/>
</dbReference>
<dbReference type="Pfam" id="PF03466">
    <property type="entry name" value="LysR_substrate"/>
    <property type="match status" value="1"/>
</dbReference>
<dbReference type="InterPro" id="IPR036390">
    <property type="entry name" value="WH_DNA-bd_sf"/>
</dbReference>
<comment type="caution">
    <text evidence="6">The sequence shown here is derived from an EMBL/GenBank/DDBJ whole genome shotgun (WGS) entry which is preliminary data.</text>
</comment>
<keyword evidence="3" id="KW-0238">DNA-binding</keyword>
<feature type="domain" description="HTH lysR-type" evidence="5">
    <location>
        <begin position="1"/>
        <end position="58"/>
    </location>
</feature>
<dbReference type="PANTHER" id="PTHR30419:SF31">
    <property type="entry name" value="BLR3139 PROTEIN"/>
    <property type="match status" value="1"/>
</dbReference>
<name>A0ABU4HWM0_9ACTN</name>
<keyword evidence="7" id="KW-1185">Reference proteome</keyword>
<dbReference type="PROSITE" id="PS50931">
    <property type="entry name" value="HTH_LYSR"/>
    <property type="match status" value="1"/>
</dbReference>
<dbReference type="RefSeq" id="WP_318600030.1">
    <property type="nucleotide sequence ID" value="NZ_JAWSTH010000093.1"/>
</dbReference>
<dbReference type="CDD" id="cd05466">
    <property type="entry name" value="PBP2_LTTR_substrate"/>
    <property type="match status" value="1"/>
</dbReference>
<keyword evidence="2" id="KW-0805">Transcription regulation</keyword>
<protein>
    <submittedName>
        <fullName evidence="6">LysR family transcriptional regulator</fullName>
    </submittedName>
</protein>
<evidence type="ECO:0000313" key="7">
    <source>
        <dbReference type="Proteomes" id="UP001284601"/>
    </source>
</evidence>